<sequence length="124" mass="13345">MDSPTGPKDDTTSPHIHVERKLPGSDARARDLLAATFGVVGDLPERVATGCGLRVPYAMTSPRPENVTCLACREHAHAQHLRFAEEIERLGAMPGAVVTTDRAGQVAEHHRDLARRFAGDDGSP</sequence>
<feature type="region of interest" description="Disordered" evidence="1">
    <location>
        <begin position="1"/>
        <end position="23"/>
    </location>
</feature>
<protein>
    <submittedName>
        <fullName evidence="2">Uncharacterized protein</fullName>
    </submittedName>
</protein>
<feature type="compositionally biased region" description="Basic and acidic residues" evidence="1">
    <location>
        <begin position="7"/>
        <end position="23"/>
    </location>
</feature>
<name>A0ABP7V8D8_9ACTN</name>
<comment type="caution">
    <text evidence="2">The sequence shown here is derived from an EMBL/GenBank/DDBJ whole genome shotgun (WGS) entry which is preliminary data.</text>
</comment>
<proteinExistence type="predicted"/>
<gene>
    <name evidence="2" type="ORF">GCM10022233_39240</name>
</gene>
<evidence type="ECO:0000256" key="1">
    <source>
        <dbReference type="SAM" id="MobiDB-lite"/>
    </source>
</evidence>
<evidence type="ECO:0000313" key="3">
    <source>
        <dbReference type="Proteomes" id="UP001499984"/>
    </source>
</evidence>
<dbReference type="EMBL" id="BAAAZY010000010">
    <property type="protein sequence ID" value="GAA4061745.1"/>
    <property type="molecule type" value="Genomic_DNA"/>
</dbReference>
<evidence type="ECO:0000313" key="2">
    <source>
        <dbReference type="EMBL" id="GAA4061745.1"/>
    </source>
</evidence>
<dbReference type="Proteomes" id="UP001499984">
    <property type="component" value="Unassembled WGS sequence"/>
</dbReference>
<reference evidence="3" key="1">
    <citation type="journal article" date="2019" name="Int. J. Syst. Evol. Microbiol.">
        <title>The Global Catalogue of Microorganisms (GCM) 10K type strain sequencing project: providing services to taxonomists for standard genome sequencing and annotation.</title>
        <authorList>
            <consortium name="The Broad Institute Genomics Platform"/>
            <consortium name="The Broad Institute Genome Sequencing Center for Infectious Disease"/>
            <person name="Wu L."/>
            <person name="Ma J."/>
        </authorList>
    </citation>
    <scope>NUCLEOTIDE SEQUENCE [LARGE SCALE GENOMIC DNA]</scope>
    <source>
        <strain evidence="3">JCM 16925</strain>
    </source>
</reference>
<keyword evidence="3" id="KW-1185">Reference proteome</keyword>
<dbReference type="RefSeq" id="WP_345014365.1">
    <property type="nucleotide sequence ID" value="NZ_BAAAZY010000010.1"/>
</dbReference>
<accession>A0ABP7V8D8</accession>
<organism evidence="2 3">
    <name type="scientific">Streptomyces shaanxiensis</name>
    <dbReference type="NCBI Taxonomy" id="653357"/>
    <lineage>
        <taxon>Bacteria</taxon>
        <taxon>Bacillati</taxon>
        <taxon>Actinomycetota</taxon>
        <taxon>Actinomycetes</taxon>
        <taxon>Kitasatosporales</taxon>
        <taxon>Streptomycetaceae</taxon>
        <taxon>Streptomyces</taxon>
    </lineage>
</organism>